<dbReference type="PANTHER" id="PTHR48111:SF40">
    <property type="entry name" value="PHOSPHATE REGULON TRANSCRIPTIONAL REGULATORY PROTEIN PHOB"/>
    <property type="match status" value="1"/>
</dbReference>
<feature type="modified residue" description="4-aspartylphosphate" evidence="4">
    <location>
        <position position="58"/>
    </location>
</feature>
<keyword evidence="2" id="KW-0902">Two-component regulatory system</keyword>
<keyword evidence="1 4" id="KW-0597">Phosphoprotein</keyword>
<dbReference type="PATRIC" id="fig|1280514.3.peg.2702"/>
<sequence length="228" mass="25500">MTNSQNVLTIAIIEDDPDIADLLNSYLRKEGYRALIAGDAHSARQLIETASPSLILLDLGLPGGVDGLELLKEIRGKSQVPIMVVTARDGEIDRILGLELGADDYVAKPFSPREVIARIKAILRRTDTSTPAPTPQMEAGNIKIDTFAHRVTCSGIEVALTTKEFELLRYLVLNRKIALNRDQILEAVWGVEWFGDERTIDVHIRQLRKKFKDELNLVTLWGVGYRLE</sequence>
<evidence type="ECO:0000256" key="5">
    <source>
        <dbReference type="PROSITE-ProRule" id="PRU01091"/>
    </source>
</evidence>
<dbReference type="GO" id="GO:0005829">
    <property type="term" value="C:cytosol"/>
    <property type="evidence" value="ECO:0007669"/>
    <property type="project" value="TreeGrafter"/>
</dbReference>
<accession>A0A0D8HIZ7</accession>
<dbReference type="SMART" id="SM00448">
    <property type="entry name" value="REC"/>
    <property type="match status" value="1"/>
</dbReference>
<dbReference type="InterPro" id="IPR001789">
    <property type="entry name" value="Sig_transdc_resp-reg_receiver"/>
</dbReference>
<feature type="domain" description="OmpR/PhoB-type" evidence="7">
    <location>
        <begin position="134"/>
        <end position="228"/>
    </location>
</feature>
<dbReference type="SUPFAM" id="SSF46894">
    <property type="entry name" value="C-terminal effector domain of the bipartite response regulators"/>
    <property type="match status" value="1"/>
</dbReference>
<organism evidence="8 9">
    <name type="scientific">Acidithrix ferrooxidans</name>
    <dbReference type="NCBI Taxonomy" id="1280514"/>
    <lineage>
        <taxon>Bacteria</taxon>
        <taxon>Bacillati</taxon>
        <taxon>Actinomycetota</taxon>
        <taxon>Acidimicrobiia</taxon>
        <taxon>Acidimicrobiales</taxon>
        <taxon>Acidimicrobiaceae</taxon>
        <taxon>Acidithrix</taxon>
    </lineage>
</organism>
<dbReference type="STRING" id="1280514.AXFE_20620"/>
<dbReference type="InterPro" id="IPR011006">
    <property type="entry name" value="CheY-like_superfamily"/>
</dbReference>
<evidence type="ECO:0000259" key="6">
    <source>
        <dbReference type="PROSITE" id="PS50110"/>
    </source>
</evidence>
<keyword evidence="9" id="KW-1185">Reference proteome</keyword>
<dbReference type="CDD" id="cd00383">
    <property type="entry name" value="trans_reg_C"/>
    <property type="match status" value="1"/>
</dbReference>
<dbReference type="InterPro" id="IPR016032">
    <property type="entry name" value="Sig_transdc_resp-reg_C-effctor"/>
</dbReference>
<dbReference type="GO" id="GO:0000976">
    <property type="term" value="F:transcription cis-regulatory region binding"/>
    <property type="evidence" value="ECO:0007669"/>
    <property type="project" value="TreeGrafter"/>
</dbReference>
<dbReference type="PROSITE" id="PS50110">
    <property type="entry name" value="RESPONSE_REGULATORY"/>
    <property type="match status" value="1"/>
</dbReference>
<dbReference type="Gene3D" id="1.10.10.10">
    <property type="entry name" value="Winged helix-like DNA-binding domain superfamily/Winged helix DNA-binding domain"/>
    <property type="match status" value="1"/>
</dbReference>
<dbReference type="FunFam" id="1.10.10.10:FF:000018">
    <property type="entry name" value="DNA-binding response regulator ResD"/>
    <property type="match status" value="1"/>
</dbReference>
<dbReference type="Proteomes" id="UP000032360">
    <property type="component" value="Unassembled WGS sequence"/>
</dbReference>
<dbReference type="AlphaFoldDB" id="A0A0D8HIZ7"/>
<dbReference type="GO" id="GO:0032993">
    <property type="term" value="C:protein-DNA complex"/>
    <property type="evidence" value="ECO:0007669"/>
    <property type="project" value="TreeGrafter"/>
</dbReference>
<dbReference type="Pfam" id="PF00072">
    <property type="entry name" value="Response_reg"/>
    <property type="match status" value="1"/>
</dbReference>
<evidence type="ECO:0000313" key="8">
    <source>
        <dbReference type="EMBL" id="KJF17066.1"/>
    </source>
</evidence>
<reference evidence="8 9" key="1">
    <citation type="submission" date="2015-01" db="EMBL/GenBank/DDBJ databases">
        <title>Draft genome of the acidophilic iron oxidizer Acidithrix ferrooxidans strain Py-F3.</title>
        <authorList>
            <person name="Poehlein A."/>
            <person name="Eisen S."/>
            <person name="Schloemann M."/>
            <person name="Johnson B.D."/>
            <person name="Daniel R."/>
            <person name="Muehling M."/>
        </authorList>
    </citation>
    <scope>NUCLEOTIDE SEQUENCE [LARGE SCALE GENOMIC DNA]</scope>
    <source>
        <strain evidence="8 9">Py-F3</strain>
    </source>
</reference>
<comment type="caution">
    <text evidence="8">The sequence shown here is derived from an EMBL/GenBank/DDBJ whole genome shotgun (WGS) entry which is preliminary data.</text>
</comment>
<dbReference type="SUPFAM" id="SSF52172">
    <property type="entry name" value="CheY-like"/>
    <property type="match status" value="1"/>
</dbReference>
<evidence type="ECO:0000256" key="1">
    <source>
        <dbReference type="ARBA" id="ARBA00022553"/>
    </source>
</evidence>
<evidence type="ECO:0000256" key="3">
    <source>
        <dbReference type="ARBA" id="ARBA00023125"/>
    </source>
</evidence>
<gene>
    <name evidence="8" type="primary">regX32</name>
    <name evidence="8" type="ORF">AXFE_20620</name>
</gene>
<dbReference type="InterPro" id="IPR001867">
    <property type="entry name" value="OmpR/PhoB-type_DNA-bd"/>
</dbReference>
<dbReference type="GO" id="GO:0000156">
    <property type="term" value="F:phosphorelay response regulator activity"/>
    <property type="evidence" value="ECO:0007669"/>
    <property type="project" value="TreeGrafter"/>
</dbReference>
<dbReference type="RefSeq" id="WP_200891254.1">
    <property type="nucleotide sequence ID" value="NZ_JXYS01000066.1"/>
</dbReference>
<dbReference type="SMART" id="SM00862">
    <property type="entry name" value="Trans_reg_C"/>
    <property type="match status" value="1"/>
</dbReference>
<dbReference type="Pfam" id="PF00486">
    <property type="entry name" value="Trans_reg_C"/>
    <property type="match status" value="1"/>
</dbReference>
<dbReference type="GO" id="GO:0006355">
    <property type="term" value="P:regulation of DNA-templated transcription"/>
    <property type="evidence" value="ECO:0007669"/>
    <property type="project" value="InterPro"/>
</dbReference>
<feature type="DNA-binding region" description="OmpR/PhoB-type" evidence="5">
    <location>
        <begin position="134"/>
        <end position="228"/>
    </location>
</feature>
<evidence type="ECO:0000256" key="2">
    <source>
        <dbReference type="ARBA" id="ARBA00023012"/>
    </source>
</evidence>
<name>A0A0D8HIZ7_9ACTN</name>
<dbReference type="Gene3D" id="3.40.50.2300">
    <property type="match status" value="1"/>
</dbReference>
<evidence type="ECO:0000256" key="4">
    <source>
        <dbReference type="PROSITE-ProRule" id="PRU00169"/>
    </source>
</evidence>
<proteinExistence type="predicted"/>
<dbReference type="InterPro" id="IPR039420">
    <property type="entry name" value="WalR-like"/>
</dbReference>
<dbReference type="PROSITE" id="PS51755">
    <property type="entry name" value="OMPR_PHOB"/>
    <property type="match status" value="1"/>
</dbReference>
<feature type="domain" description="Response regulatory" evidence="6">
    <location>
        <begin position="9"/>
        <end position="123"/>
    </location>
</feature>
<evidence type="ECO:0000313" key="9">
    <source>
        <dbReference type="Proteomes" id="UP000032360"/>
    </source>
</evidence>
<dbReference type="EMBL" id="JXYS01000066">
    <property type="protein sequence ID" value="KJF17066.1"/>
    <property type="molecule type" value="Genomic_DNA"/>
</dbReference>
<evidence type="ECO:0000259" key="7">
    <source>
        <dbReference type="PROSITE" id="PS51755"/>
    </source>
</evidence>
<protein>
    <submittedName>
        <fullName evidence="8">Sensory transduction protein regX3</fullName>
    </submittedName>
</protein>
<dbReference type="Gene3D" id="6.10.250.690">
    <property type="match status" value="1"/>
</dbReference>
<keyword evidence="3 5" id="KW-0238">DNA-binding</keyword>
<dbReference type="InterPro" id="IPR036388">
    <property type="entry name" value="WH-like_DNA-bd_sf"/>
</dbReference>
<dbReference type="PANTHER" id="PTHR48111">
    <property type="entry name" value="REGULATOR OF RPOS"/>
    <property type="match status" value="1"/>
</dbReference>